<keyword evidence="3" id="KW-1185">Reference proteome</keyword>
<sequence>MGKWQTPSPGLEKGVTVTKGRSSQAEESNQQPSMRIAPPPTQPDSEQPAKNEGQPTFHLKVQRQK</sequence>
<feature type="compositionally biased region" description="Polar residues" evidence="1">
    <location>
        <begin position="19"/>
        <end position="33"/>
    </location>
</feature>
<proteinExistence type="predicted"/>
<organism evidence="2 3">
    <name type="scientific">Pipistrellus nathusii</name>
    <name type="common">Nathusius' pipistrelle</name>
    <dbReference type="NCBI Taxonomy" id="59473"/>
    <lineage>
        <taxon>Eukaryota</taxon>
        <taxon>Metazoa</taxon>
        <taxon>Chordata</taxon>
        <taxon>Craniata</taxon>
        <taxon>Vertebrata</taxon>
        <taxon>Euteleostomi</taxon>
        <taxon>Mammalia</taxon>
        <taxon>Eutheria</taxon>
        <taxon>Laurasiatheria</taxon>
        <taxon>Chiroptera</taxon>
        <taxon>Yangochiroptera</taxon>
        <taxon>Vespertilionidae</taxon>
        <taxon>Pipistrellus</taxon>
    </lineage>
</organism>
<accession>A0ABN9Z9X6</accession>
<dbReference type="Proteomes" id="UP001314169">
    <property type="component" value="Chromosome 11"/>
</dbReference>
<reference evidence="2" key="1">
    <citation type="submission" date="2023-12" db="EMBL/GenBank/DDBJ databases">
        <authorList>
            <person name="Brown T."/>
        </authorList>
    </citation>
    <scope>NUCLEOTIDE SEQUENCE</scope>
</reference>
<dbReference type="EMBL" id="OY882868">
    <property type="protein sequence ID" value="CAK6434348.1"/>
    <property type="molecule type" value="Genomic_DNA"/>
</dbReference>
<feature type="region of interest" description="Disordered" evidence="1">
    <location>
        <begin position="1"/>
        <end position="65"/>
    </location>
</feature>
<name>A0ABN9Z9X6_PIPNA</name>
<protein>
    <submittedName>
        <fullName evidence="2">Uncharacterized protein</fullName>
    </submittedName>
</protein>
<gene>
    <name evidence="2" type="ORF">MPIPNATIZW_LOCUS2654</name>
</gene>
<evidence type="ECO:0000256" key="1">
    <source>
        <dbReference type="SAM" id="MobiDB-lite"/>
    </source>
</evidence>
<evidence type="ECO:0000313" key="2">
    <source>
        <dbReference type="EMBL" id="CAK6434348.1"/>
    </source>
</evidence>
<evidence type="ECO:0000313" key="3">
    <source>
        <dbReference type="Proteomes" id="UP001314169"/>
    </source>
</evidence>